<evidence type="ECO:0000256" key="1">
    <source>
        <dbReference type="SAM" id="MobiDB-lite"/>
    </source>
</evidence>
<reference evidence="2" key="1">
    <citation type="submission" date="2023-10" db="EMBL/GenBank/DDBJ databases">
        <authorList>
            <person name="Noh H."/>
        </authorList>
    </citation>
    <scope>NUCLEOTIDE SEQUENCE</scope>
    <source>
        <strain evidence="2">DUCC4014</strain>
    </source>
</reference>
<keyword evidence="3" id="KW-1185">Reference proteome</keyword>
<gene>
    <name evidence="2" type="primary">LAS1</name>
    <name evidence="2" type="ORF">LOC62_01G001130</name>
</gene>
<proteinExistence type="predicted"/>
<dbReference type="PANTHER" id="PTHR15002">
    <property type="entry name" value="RIBOSOMAL BIOGENESIS PROTEIN LAS1L"/>
    <property type="match status" value="1"/>
</dbReference>
<dbReference type="PANTHER" id="PTHR15002:SF0">
    <property type="entry name" value="RIBOSOMAL BIOGENESIS PROTEIN LAS1L"/>
    <property type="match status" value="1"/>
</dbReference>
<feature type="compositionally biased region" description="Acidic residues" evidence="1">
    <location>
        <begin position="381"/>
        <end position="404"/>
    </location>
</feature>
<feature type="region of interest" description="Disordered" evidence="1">
    <location>
        <begin position="378"/>
        <end position="404"/>
    </location>
</feature>
<accession>A0AAF0Y4H8</accession>
<dbReference type="RefSeq" id="XP_062623588.1">
    <property type="nucleotide sequence ID" value="XM_062767604.1"/>
</dbReference>
<dbReference type="AlphaFoldDB" id="A0AAF0Y4H8"/>
<dbReference type="EMBL" id="CP086714">
    <property type="protein sequence ID" value="WOO77556.1"/>
    <property type="molecule type" value="Genomic_DNA"/>
</dbReference>
<feature type="region of interest" description="Disordered" evidence="1">
    <location>
        <begin position="425"/>
        <end position="448"/>
    </location>
</feature>
<evidence type="ECO:0000313" key="2">
    <source>
        <dbReference type="EMBL" id="WOO77556.1"/>
    </source>
</evidence>
<evidence type="ECO:0000313" key="3">
    <source>
        <dbReference type="Proteomes" id="UP000827549"/>
    </source>
</evidence>
<dbReference type="GO" id="GO:0004519">
    <property type="term" value="F:endonuclease activity"/>
    <property type="evidence" value="ECO:0007669"/>
    <property type="project" value="InterPro"/>
</dbReference>
<dbReference type="GeneID" id="87804387"/>
<name>A0AAF0Y4H8_9TREE</name>
<dbReference type="Pfam" id="PF04031">
    <property type="entry name" value="Las1"/>
    <property type="match status" value="1"/>
</dbReference>
<dbReference type="GO" id="GO:0000460">
    <property type="term" value="P:maturation of 5.8S rRNA"/>
    <property type="evidence" value="ECO:0007669"/>
    <property type="project" value="TreeGrafter"/>
</dbReference>
<sequence>MRPPRRVPWASKAELAELYDLIFSPAATDETRQAALSRMAVYISSPSCPAFLHLLHTLVGALALPYPAASAHDAGVLRMTYAMAVVRFVNGMVDPLQTGPYARPISHLAASLGLPPSLVALRHRATHEDLPPLPLLRRAMEQAVDYLHRNSFLPLLSSSASSSGGRWDRRARAEGLVSRWKKVVKARVRAREVGMANESGQALGRLKREVEGADVEELVEAVVRVGLVPVARKKRPSKSATAPPQESLLVWTPLLSQLAELHTSAVVASQLSEQLVSAILETAPRHAPPAETADDAAEQRKEVASYRWTLATWLFTLWSGRVDALQVTDDDKTEAVRQLARELFHDDEVLRRIYATVAETTDAAPSLDSLAELLPAPAAAGDEDEDDSDAELDGLEVNDGDEPEQLDVSVEASLEAMEANVRSLERKLASRRPEAESGATGGDNPAAAELAPGWRRVEGWKACPIGVWA</sequence>
<dbReference type="InterPro" id="IPR007174">
    <property type="entry name" value="Las1"/>
</dbReference>
<organism evidence="2 3">
    <name type="scientific">Vanrija pseudolonga</name>
    <dbReference type="NCBI Taxonomy" id="143232"/>
    <lineage>
        <taxon>Eukaryota</taxon>
        <taxon>Fungi</taxon>
        <taxon>Dikarya</taxon>
        <taxon>Basidiomycota</taxon>
        <taxon>Agaricomycotina</taxon>
        <taxon>Tremellomycetes</taxon>
        <taxon>Trichosporonales</taxon>
        <taxon>Trichosporonaceae</taxon>
        <taxon>Vanrija</taxon>
    </lineage>
</organism>
<dbReference type="Proteomes" id="UP000827549">
    <property type="component" value="Chromosome 1"/>
</dbReference>
<dbReference type="GO" id="GO:0090730">
    <property type="term" value="C:Las1 complex"/>
    <property type="evidence" value="ECO:0007669"/>
    <property type="project" value="InterPro"/>
</dbReference>
<protein>
    <submittedName>
        <fullName evidence="2">Protein LAS1</fullName>
    </submittedName>
</protein>
<feature type="compositionally biased region" description="Basic and acidic residues" evidence="1">
    <location>
        <begin position="425"/>
        <end position="435"/>
    </location>
</feature>
<dbReference type="GO" id="GO:0000470">
    <property type="term" value="P:maturation of LSU-rRNA"/>
    <property type="evidence" value="ECO:0007669"/>
    <property type="project" value="TreeGrafter"/>
</dbReference>
<dbReference type="GO" id="GO:0030687">
    <property type="term" value="C:preribosome, large subunit precursor"/>
    <property type="evidence" value="ECO:0007669"/>
    <property type="project" value="TreeGrafter"/>
</dbReference>